<organism evidence="12 13">
    <name type="scientific">Pseudohaliea rubra DSM 19751</name>
    <dbReference type="NCBI Taxonomy" id="1265313"/>
    <lineage>
        <taxon>Bacteria</taxon>
        <taxon>Pseudomonadati</taxon>
        <taxon>Pseudomonadota</taxon>
        <taxon>Gammaproteobacteria</taxon>
        <taxon>Cellvibrionales</taxon>
        <taxon>Halieaceae</taxon>
        <taxon>Pseudohaliea</taxon>
    </lineage>
</organism>
<dbReference type="HAMAP" id="MF_00365">
    <property type="entry name" value="RecF"/>
    <property type="match status" value="1"/>
</dbReference>
<comment type="subcellular location">
    <subcellularLocation>
        <location evidence="1 9">Cytoplasm</location>
    </subcellularLocation>
</comment>
<evidence type="ECO:0000256" key="3">
    <source>
        <dbReference type="ARBA" id="ARBA00020170"/>
    </source>
</evidence>
<protein>
    <recommendedName>
        <fullName evidence="3 9">DNA replication and repair protein RecF</fullName>
    </recommendedName>
</protein>
<evidence type="ECO:0000256" key="2">
    <source>
        <dbReference type="ARBA" id="ARBA00008016"/>
    </source>
</evidence>
<dbReference type="GO" id="GO:0006302">
    <property type="term" value="P:double-strand break repair"/>
    <property type="evidence" value="ECO:0007669"/>
    <property type="project" value="TreeGrafter"/>
</dbReference>
<keyword evidence="7 9" id="KW-0067">ATP-binding</keyword>
<dbReference type="InterPro" id="IPR042174">
    <property type="entry name" value="RecF_2"/>
</dbReference>
<dbReference type="STRING" id="1265313.HRUBRA_00954"/>
<dbReference type="GO" id="GO:0006260">
    <property type="term" value="P:DNA replication"/>
    <property type="evidence" value="ECO:0007669"/>
    <property type="project" value="UniProtKB-UniRule"/>
</dbReference>
<dbReference type="OrthoDB" id="9803889at2"/>
<dbReference type="InterPro" id="IPR001238">
    <property type="entry name" value="DNA-binding_RecF"/>
</dbReference>
<sequence length="383" mass="42028">MLTRVDIYNIRNLEAVRLHDLGRVCVLFGENGSGKTSVLEAIHMLSLARSFRASSARSVIRHGESHCTVYGEVSHGGGAVRALGVQRERSGMAMLKVAGRPVRNVSGLVAELPVLVINADSFQLLVGAPAARRRFLDWGVFHVEHEFFAAWQRFQRCIKQRNTLLRRDKLQTEELDAWTHDLALAGERLTMCRHRYFEQLVPVFHEVAEKLVPECGSLALRFRQGWDATLSYAEALKASTASDRDQGYTHVGPQRAEIIVTVDGHSAADTLSRGQQKLVVCALKLAQGYVLKQQDRSMTCAYLIDDLPSELDAGHTRRVCAQLEALGAQVFITCIAEDAIAGMWPAAAAPPQLFHVEQGQVTSVGRANPGAPAPSIADSENDA</sequence>
<evidence type="ECO:0000256" key="6">
    <source>
        <dbReference type="ARBA" id="ARBA00022741"/>
    </source>
</evidence>
<gene>
    <name evidence="9" type="primary">recF</name>
    <name evidence="12" type="ORF">HRUBRA_00954</name>
</gene>
<keyword evidence="13" id="KW-1185">Reference proteome</keyword>
<keyword evidence="6 9" id="KW-0547">Nucleotide-binding</keyword>
<feature type="domain" description="RecF/RecN/SMC N-terminal" evidence="11">
    <location>
        <begin position="1"/>
        <end position="343"/>
    </location>
</feature>
<dbReference type="InterPro" id="IPR027417">
    <property type="entry name" value="P-loop_NTPase"/>
</dbReference>
<evidence type="ECO:0000256" key="4">
    <source>
        <dbReference type="ARBA" id="ARBA00022490"/>
    </source>
</evidence>
<keyword evidence="9" id="KW-0234">DNA repair</keyword>
<evidence type="ECO:0000256" key="5">
    <source>
        <dbReference type="ARBA" id="ARBA00022705"/>
    </source>
</evidence>
<dbReference type="GO" id="GO:0000731">
    <property type="term" value="P:DNA synthesis involved in DNA repair"/>
    <property type="evidence" value="ECO:0007669"/>
    <property type="project" value="TreeGrafter"/>
</dbReference>
<name>A0A095X0K2_9GAMM</name>
<evidence type="ECO:0000259" key="11">
    <source>
        <dbReference type="Pfam" id="PF02463"/>
    </source>
</evidence>
<dbReference type="Gene3D" id="3.40.50.300">
    <property type="entry name" value="P-loop containing nucleotide triphosphate hydrolases"/>
    <property type="match status" value="1"/>
</dbReference>
<dbReference type="AlphaFoldDB" id="A0A095X0K2"/>
<dbReference type="SUPFAM" id="SSF52540">
    <property type="entry name" value="P-loop containing nucleoside triphosphate hydrolases"/>
    <property type="match status" value="1"/>
</dbReference>
<dbReference type="PATRIC" id="fig|1265313.6.peg.940"/>
<evidence type="ECO:0000256" key="9">
    <source>
        <dbReference type="HAMAP-Rule" id="MF_00365"/>
    </source>
</evidence>
<evidence type="ECO:0000256" key="7">
    <source>
        <dbReference type="ARBA" id="ARBA00022840"/>
    </source>
</evidence>
<dbReference type="PANTHER" id="PTHR32182">
    <property type="entry name" value="DNA REPLICATION AND REPAIR PROTEIN RECF"/>
    <property type="match status" value="1"/>
</dbReference>
<feature type="binding site" evidence="9">
    <location>
        <begin position="29"/>
        <end position="36"/>
    </location>
    <ligand>
        <name>ATP</name>
        <dbReference type="ChEBI" id="CHEBI:30616"/>
    </ligand>
</feature>
<dbReference type="Gene3D" id="1.20.1050.90">
    <property type="entry name" value="RecF/RecN/SMC, N-terminal domain"/>
    <property type="match status" value="1"/>
</dbReference>
<keyword evidence="9" id="KW-0227">DNA damage</keyword>
<dbReference type="InterPro" id="IPR003395">
    <property type="entry name" value="RecF/RecN/SMC_N"/>
</dbReference>
<proteinExistence type="inferred from homology"/>
<dbReference type="NCBIfam" id="TIGR00611">
    <property type="entry name" value="recf"/>
    <property type="match status" value="1"/>
</dbReference>
<dbReference type="GO" id="GO:0005737">
    <property type="term" value="C:cytoplasm"/>
    <property type="evidence" value="ECO:0007669"/>
    <property type="project" value="UniProtKB-SubCell"/>
</dbReference>
<dbReference type="Pfam" id="PF02463">
    <property type="entry name" value="SMC_N"/>
    <property type="match status" value="1"/>
</dbReference>
<dbReference type="Proteomes" id="UP000029640">
    <property type="component" value="Unassembled WGS sequence"/>
</dbReference>
<evidence type="ECO:0000256" key="8">
    <source>
        <dbReference type="ARBA" id="ARBA00023125"/>
    </source>
</evidence>
<dbReference type="InterPro" id="IPR018078">
    <property type="entry name" value="DNA-binding_RecF_CS"/>
</dbReference>
<accession>A0A095X0K2</accession>
<keyword evidence="8 9" id="KW-0238">DNA-binding</keyword>
<dbReference type="eggNOG" id="COG1195">
    <property type="taxonomic scope" value="Bacteria"/>
</dbReference>
<keyword evidence="9" id="KW-0742">SOS response</keyword>
<comment type="function">
    <text evidence="9">The RecF protein is involved in DNA metabolism; it is required for DNA replication and normal SOS inducibility. RecF binds preferentially to single-stranded, linear DNA. It also seems to bind ATP.</text>
</comment>
<feature type="region of interest" description="Disordered" evidence="10">
    <location>
        <begin position="364"/>
        <end position="383"/>
    </location>
</feature>
<dbReference type="EMBL" id="AUVB01000026">
    <property type="protein sequence ID" value="KGE04429.1"/>
    <property type="molecule type" value="Genomic_DNA"/>
</dbReference>
<dbReference type="PROSITE" id="PS00617">
    <property type="entry name" value="RECF_1"/>
    <property type="match status" value="1"/>
</dbReference>
<dbReference type="HOGENOM" id="CLU_040267_0_0_6"/>
<comment type="similarity">
    <text evidence="2 9">Belongs to the RecF family.</text>
</comment>
<dbReference type="PANTHER" id="PTHR32182:SF0">
    <property type="entry name" value="DNA REPLICATION AND REPAIR PROTEIN RECF"/>
    <property type="match status" value="1"/>
</dbReference>
<dbReference type="GO" id="GO:0005524">
    <property type="term" value="F:ATP binding"/>
    <property type="evidence" value="ECO:0007669"/>
    <property type="project" value="UniProtKB-UniRule"/>
</dbReference>
<dbReference type="RefSeq" id="WP_052094576.1">
    <property type="nucleotide sequence ID" value="NZ_KN234765.1"/>
</dbReference>
<dbReference type="GO" id="GO:0009432">
    <property type="term" value="P:SOS response"/>
    <property type="evidence" value="ECO:0007669"/>
    <property type="project" value="UniProtKB-UniRule"/>
</dbReference>
<dbReference type="GO" id="GO:0003697">
    <property type="term" value="F:single-stranded DNA binding"/>
    <property type="evidence" value="ECO:0007669"/>
    <property type="project" value="UniProtKB-UniRule"/>
</dbReference>
<evidence type="ECO:0000313" key="13">
    <source>
        <dbReference type="Proteomes" id="UP000029640"/>
    </source>
</evidence>
<evidence type="ECO:0000313" key="12">
    <source>
        <dbReference type="EMBL" id="KGE04429.1"/>
    </source>
</evidence>
<comment type="caution">
    <text evidence="12">The sequence shown here is derived from an EMBL/GenBank/DDBJ whole genome shotgun (WGS) entry which is preliminary data.</text>
</comment>
<reference evidence="12 13" key="1">
    <citation type="journal article" date="2014" name="Genome Announc.">
        <title>Genome Sequence of Gammaproteobacterial Pseudohaliea rubra Type Strain DSM 19751, Isolated from Coastal Seawater of the Mediterranean Sea.</title>
        <authorList>
            <person name="Spring S."/>
            <person name="Fiebig A."/>
            <person name="Riedel T."/>
            <person name="Goker M."/>
            <person name="Klenk H.P."/>
        </authorList>
    </citation>
    <scope>NUCLEOTIDE SEQUENCE [LARGE SCALE GENOMIC DNA]</scope>
    <source>
        <strain evidence="12 13">DSM 19751</strain>
    </source>
</reference>
<evidence type="ECO:0000256" key="1">
    <source>
        <dbReference type="ARBA" id="ARBA00004496"/>
    </source>
</evidence>
<evidence type="ECO:0000256" key="10">
    <source>
        <dbReference type="SAM" id="MobiDB-lite"/>
    </source>
</evidence>
<keyword evidence="5 9" id="KW-0235">DNA replication</keyword>
<keyword evidence="4 9" id="KW-0963">Cytoplasm</keyword>